<accession>A0A6I6IV44</accession>
<keyword evidence="2" id="KW-1185">Reference proteome</keyword>
<dbReference type="AlphaFoldDB" id="A0A6I6IV44"/>
<dbReference type="Proteomes" id="UP000428330">
    <property type="component" value="Chromosome"/>
</dbReference>
<protein>
    <submittedName>
        <fullName evidence="1">Uncharacterized protein</fullName>
    </submittedName>
</protein>
<dbReference type="EMBL" id="CP034348">
    <property type="protein sequence ID" value="QGX99954.1"/>
    <property type="molecule type" value="Genomic_DNA"/>
</dbReference>
<proteinExistence type="predicted"/>
<reference evidence="2" key="1">
    <citation type="submission" date="2018-12" db="EMBL/GenBank/DDBJ databases">
        <title>Complete genome sequence of Roseovarius sp. MME-070.</title>
        <authorList>
            <person name="Nam Y.-D."/>
            <person name="Kang J."/>
            <person name="Chung W.-H."/>
            <person name="Park Y.S."/>
        </authorList>
    </citation>
    <scope>NUCLEOTIDE SEQUENCE [LARGE SCALE GENOMIC DNA]</scope>
    <source>
        <strain evidence="2">MME-070</strain>
    </source>
</reference>
<evidence type="ECO:0000313" key="2">
    <source>
        <dbReference type="Proteomes" id="UP000428330"/>
    </source>
</evidence>
<sequence>MTGACHIANRARIFHGPGIGCLALLALGGMAQASQPISTSLTECNVIFSELAVIGEARGKSQDEIAAITRSATVFLDAAFAQAKHEGQPDAYEHVRSDLHRLTDKWDGRFSRITLLNENMEWIKYCRALGKDRGLELP</sequence>
<dbReference type="KEGG" id="rom:EI983_17435"/>
<name>A0A6I6IV44_9RHOB</name>
<gene>
    <name evidence="1" type="ORF">EI983_17435</name>
</gene>
<organism evidence="1 2">
    <name type="scientific">Roseovarius faecimaris</name>
    <dbReference type="NCBI Taxonomy" id="2494550"/>
    <lineage>
        <taxon>Bacteria</taxon>
        <taxon>Pseudomonadati</taxon>
        <taxon>Pseudomonadota</taxon>
        <taxon>Alphaproteobacteria</taxon>
        <taxon>Rhodobacterales</taxon>
        <taxon>Roseobacteraceae</taxon>
        <taxon>Roseovarius</taxon>
    </lineage>
</organism>
<dbReference type="RefSeq" id="WP_157708634.1">
    <property type="nucleotide sequence ID" value="NZ_CP034348.1"/>
</dbReference>
<evidence type="ECO:0000313" key="1">
    <source>
        <dbReference type="EMBL" id="QGX99954.1"/>
    </source>
</evidence>
<dbReference type="OrthoDB" id="7726157at2"/>